<accession>A0A450UTZ9</accession>
<reference evidence="2" key="1">
    <citation type="submission" date="2019-02" db="EMBL/GenBank/DDBJ databases">
        <authorList>
            <person name="Gruber-Vodicka R. H."/>
            <person name="Seah K. B. B."/>
        </authorList>
    </citation>
    <scope>NUCLEOTIDE SEQUENCE</scope>
    <source>
        <strain evidence="2">BECK_M7</strain>
    </source>
</reference>
<gene>
    <name evidence="2" type="ORF">BECKLFY1418B_GA0070995_10762</name>
</gene>
<organism evidence="2">
    <name type="scientific">Candidatus Kentrum sp. LFY</name>
    <dbReference type="NCBI Taxonomy" id="2126342"/>
    <lineage>
        <taxon>Bacteria</taxon>
        <taxon>Pseudomonadati</taxon>
        <taxon>Pseudomonadota</taxon>
        <taxon>Gammaproteobacteria</taxon>
        <taxon>Candidatus Kentrum</taxon>
    </lineage>
</organism>
<proteinExistence type="predicted"/>
<sequence length="94" mass="9895">MIFTVGPATSVMNSAMNDYVRGFIGPDSDLDSNADPDPDPDSDLGSDLDADPKGRISVPMGELLSTEVVGLIAWFPLDVAAKACLLVRVDRLSG</sequence>
<feature type="region of interest" description="Disordered" evidence="1">
    <location>
        <begin position="26"/>
        <end position="53"/>
    </location>
</feature>
<evidence type="ECO:0000256" key="1">
    <source>
        <dbReference type="SAM" id="MobiDB-lite"/>
    </source>
</evidence>
<dbReference type="EMBL" id="CAADFF010000076">
    <property type="protein sequence ID" value="VFJ95920.1"/>
    <property type="molecule type" value="Genomic_DNA"/>
</dbReference>
<dbReference type="AlphaFoldDB" id="A0A450UTZ9"/>
<evidence type="ECO:0000313" key="2">
    <source>
        <dbReference type="EMBL" id="VFJ95920.1"/>
    </source>
</evidence>
<protein>
    <submittedName>
        <fullName evidence="2">Uncharacterized protein</fullName>
    </submittedName>
</protein>
<feature type="compositionally biased region" description="Acidic residues" evidence="1">
    <location>
        <begin position="28"/>
        <end position="49"/>
    </location>
</feature>
<name>A0A450UTZ9_9GAMM</name>